<sequence>MPTTRDIWVYAAEKVSNKGVMARIGHSARFHGLRSAINSKGSFASKALGGLTAIGRASLSLIPIPVIGGLISQAETAIEGKLRSYMHTRKLNRGGPITVEEHVKFSLKEASVADMDRYRFKVTHSVDEMKAAGDAWNATGRVGTENGTARCAGKLDLALKVAQAERRLDIFDNKVAELQALLSACSTWSQQCRSSVTDYKNQVREHFLESARAEDYLANSAATPAAKTQVAAIIMSHHKDCGDFCVHHDNKTNTTWDRVRSVGADVVRELQAPFSAESFLSLNRASFESANQVDNYKPKDQRSS</sequence>
<proteinExistence type="predicted"/>
<accession>A0ABM8TVV7</accession>
<dbReference type="EMBL" id="CAJPVI010000094">
    <property type="protein sequence ID" value="CAG2160824.1"/>
    <property type="molecule type" value="Genomic_DNA"/>
</dbReference>
<dbReference type="Proteomes" id="UP000672657">
    <property type="component" value="Unassembled WGS sequence"/>
</dbReference>
<gene>
    <name evidence="1" type="ORF">LMG26411_07791</name>
</gene>
<name>A0ABM8TVV7_9BURK</name>
<protein>
    <submittedName>
        <fullName evidence="1">Uncharacterized protein</fullName>
    </submittedName>
</protein>
<keyword evidence="2" id="KW-1185">Reference proteome</keyword>
<organism evidence="1 2">
    <name type="scientific">Cupriavidus numazuensis</name>
    <dbReference type="NCBI Taxonomy" id="221992"/>
    <lineage>
        <taxon>Bacteria</taxon>
        <taxon>Pseudomonadati</taxon>
        <taxon>Pseudomonadota</taxon>
        <taxon>Betaproteobacteria</taxon>
        <taxon>Burkholderiales</taxon>
        <taxon>Burkholderiaceae</taxon>
        <taxon>Cupriavidus</taxon>
    </lineage>
</organism>
<dbReference type="RefSeq" id="WP_211958522.1">
    <property type="nucleotide sequence ID" value="NZ_CAJPVI010000094.1"/>
</dbReference>
<comment type="caution">
    <text evidence="1">The sequence shown here is derived from an EMBL/GenBank/DDBJ whole genome shotgun (WGS) entry which is preliminary data.</text>
</comment>
<reference evidence="1 2" key="1">
    <citation type="submission" date="2021-03" db="EMBL/GenBank/DDBJ databases">
        <authorList>
            <person name="Peeters C."/>
        </authorList>
    </citation>
    <scope>NUCLEOTIDE SEQUENCE [LARGE SCALE GENOMIC DNA]</scope>
    <source>
        <strain evidence="1 2">LMG 26411</strain>
    </source>
</reference>
<evidence type="ECO:0000313" key="1">
    <source>
        <dbReference type="EMBL" id="CAG2160824.1"/>
    </source>
</evidence>
<evidence type="ECO:0000313" key="2">
    <source>
        <dbReference type="Proteomes" id="UP000672657"/>
    </source>
</evidence>